<keyword evidence="2" id="KW-1185">Reference proteome</keyword>
<reference evidence="3" key="1">
    <citation type="submission" date="2025-08" db="UniProtKB">
        <authorList>
            <consortium name="RefSeq"/>
        </authorList>
    </citation>
    <scope>IDENTIFICATION</scope>
    <source>
        <tissue evidence="3">Whole body</tissue>
    </source>
</reference>
<dbReference type="Proteomes" id="UP000694846">
    <property type="component" value="Unplaced"/>
</dbReference>
<gene>
    <name evidence="3" type="primary">LOC112690621</name>
</gene>
<feature type="domain" description="Mutator-like transposase" evidence="1">
    <location>
        <begin position="1"/>
        <end position="152"/>
    </location>
</feature>
<sequence>MNMPNMSIKLYQHVHSNIFKNLNDLAWREMLIAGKDAKSAIEKGEINHLGRPKIAVVADGAWSKRSYKTKYNALSGVICIIGARTKKVIFFGVRNKYCCVCQLAENCGELTQKHVCFKNWNSASTAMEADIIFEGFKQSLDMHNIIYAQLIGK</sequence>
<organism evidence="2 3">
    <name type="scientific">Sipha flava</name>
    <name type="common">yellow sugarcane aphid</name>
    <dbReference type="NCBI Taxonomy" id="143950"/>
    <lineage>
        <taxon>Eukaryota</taxon>
        <taxon>Metazoa</taxon>
        <taxon>Ecdysozoa</taxon>
        <taxon>Arthropoda</taxon>
        <taxon>Hexapoda</taxon>
        <taxon>Insecta</taxon>
        <taxon>Pterygota</taxon>
        <taxon>Neoptera</taxon>
        <taxon>Paraneoptera</taxon>
        <taxon>Hemiptera</taxon>
        <taxon>Sternorrhyncha</taxon>
        <taxon>Aphidomorpha</taxon>
        <taxon>Aphidoidea</taxon>
        <taxon>Aphididae</taxon>
        <taxon>Sipha</taxon>
    </lineage>
</organism>
<dbReference type="AlphaFoldDB" id="A0A8B8GB59"/>
<evidence type="ECO:0000313" key="2">
    <source>
        <dbReference type="Proteomes" id="UP000694846"/>
    </source>
</evidence>
<evidence type="ECO:0000259" key="1">
    <source>
        <dbReference type="Pfam" id="PF20700"/>
    </source>
</evidence>
<protein>
    <submittedName>
        <fullName evidence="3">Uncharacterized protein LOC112690621</fullName>
    </submittedName>
</protein>
<accession>A0A8B8GB59</accession>
<dbReference type="OrthoDB" id="10069847at2759"/>
<dbReference type="InterPro" id="IPR049012">
    <property type="entry name" value="Mutator_transp_dom"/>
</dbReference>
<proteinExistence type="predicted"/>
<name>A0A8B8GB59_9HEMI</name>
<dbReference type="Pfam" id="PF20700">
    <property type="entry name" value="Mutator"/>
    <property type="match status" value="1"/>
</dbReference>
<dbReference type="RefSeq" id="XP_025420454.1">
    <property type="nucleotide sequence ID" value="XM_025564669.1"/>
</dbReference>
<dbReference type="GeneID" id="112690621"/>
<evidence type="ECO:0000313" key="3">
    <source>
        <dbReference type="RefSeq" id="XP_025420454.1"/>
    </source>
</evidence>